<protein>
    <submittedName>
        <fullName evidence="1">Uncharacterized protein</fullName>
    </submittedName>
</protein>
<dbReference type="OrthoDB" id="2300020at2759"/>
<reference evidence="1" key="1">
    <citation type="journal article" date="2016" name="Proc. Natl. Acad. Sci. U.S.A.">
        <title>Lipid metabolic changes in an early divergent fungus govern the establishment of a mutualistic symbiosis with endobacteria.</title>
        <authorList>
            <person name="Lastovetsky O.A."/>
            <person name="Gaspar M.L."/>
            <person name="Mondo S.J."/>
            <person name="LaButti K.M."/>
            <person name="Sandor L."/>
            <person name="Grigoriev I.V."/>
            <person name="Henry S.A."/>
            <person name="Pawlowska T.E."/>
        </authorList>
    </citation>
    <scope>NUCLEOTIDE SEQUENCE [LARGE SCALE GENOMIC DNA]</scope>
    <source>
        <strain evidence="1">ATCC 52814</strain>
    </source>
</reference>
<accession>A0A1X0RCS2</accession>
<dbReference type="Proteomes" id="UP000242414">
    <property type="component" value="Unassembled WGS sequence"/>
</dbReference>
<dbReference type="EMBL" id="KV921871">
    <property type="protein sequence ID" value="ORE09843.1"/>
    <property type="molecule type" value="Genomic_DNA"/>
</dbReference>
<dbReference type="AlphaFoldDB" id="A0A1X0RCS2"/>
<gene>
    <name evidence="1" type="ORF">BCV72DRAFT_317339</name>
</gene>
<organism evidence="1">
    <name type="scientific">Rhizopus microsporus var. microsporus</name>
    <dbReference type="NCBI Taxonomy" id="86635"/>
    <lineage>
        <taxon>Eukaryota</taxon>
        <taxon>Fungi</taxon>
        <taxon>Fungi incertae sedis</taxon>
        <taxon>Mucoromycota</taxon>
        <taxon>Mucoromycotina</taxon>
        <taxon>Mucoromycetes</taxon>
        <taxon>Mucorales</taxon>
        <taxon>Mucorineae</taxon>
        <taxon>Rhizopodaceae</taxon>
        <taxon>Rhizopus</taxon>
    </lineage>
</organism>
<dbReference type="VEuPathDB" id="FungiDB:BCV72DRAFT_317339"/>
<sequence>MPLVKKLVYGYALDEVLKNATISDMPENFITQYDLNSAPNLQTFLNDVIQLVRNRMPHFPLSREVTKNPFTVLAMMNHIHQFYEQANIQLQQHVQPQQLPEHLAQPIQIEQPLEQLPAQAVQLVCPQEQTWWSQQPRLFSLLSNLKKLVIAF</sequence>
<evidence type="ECO:0000313" key="1">
    <source>
        <dbReference type="EMBL" id="ORE09843.1"/>
    </source>
</evidence>
<name>A0A1X0RCS2_RHIZD</name>
<proteinExistence type="predicted"/>